<dbReference type="STRING" id="1353952.A0A165K0V2"/>
<dbReference type="GO" id="GO:0000776">
    <property type="term" value="C:kinetochore"/>
    <property type="evidence" value="ECO:0007669"/>
    <property type="project" value="InterPro"/>
</dbReference>
<protein>
    <recommendedName>
        <fullName evidence="2">Kinetochore protein Sos7 coiled-coil domain-containing protein</fullName>
    </recommendedName>
</protein>
<accession>A0A165K0V2</accession>
<sequence>MATSSTMDLDAVRKLAQSYSTHPLHLTALHSAYLDRASSDLPTLSDSLISLQPLNPALIDRDVADYKDYFTKVKFKYLEQESKERFLRYILREDPPSLRAAHNMQLEQSNTALKTSLKTSKLVLDSSITQLRALTPRVEAQHVQALSDTREADHLIKEILDMELELARLRAQHPPESRMTISRATQILDEQVETLQELTGELHARTQGLGQLKQLLGRKGRELEKVELGRITAEGRLSEAKRASEGRDGSVEKLVSWYTSAIAGYKDLMGIRSLIAHTENELRVVYATPRGDRTLCLVFEPGTGRLGDAKVLEEKLDLSEAVDLAVAGNDVPALVRRVLVLLRRPL</sequence>
<dbReference type="GO" id="GO:0034501">
    <property type="term" value="P:protein localization to kinetochore"/>
    <property type="evidence" value="ECO:0007669"/>
    <property type="project" value="InterPro"/>
</dbReference>
<dbReference type="PANTHER" id="PTHR37329">
    <property type="entry name" value="KINETOCHORE PROTEIN SOS7"/>
    <property type="match status" value="1"/>
</dbReference>
<dbReference type="InParanoid" id="A0A165K0V2"/>
<dbReference type="EMBL" id="KV423916">
    <property type="protein sequence ID" value="KZT62519.1"/>
    <property type="molecule type" value="Genomic_DNA"/>
</dbReference>
<feature type="coiled-coil region" evidence="1">
    <location>
        <begin position="152"/>
        <end position="201"/>
    </location>
</feature>
<dbReference type="Proteomes" id="UP000076842">
    <property type="component" value="Unassembled WGS sequence"/>
</dbReference>
<proteinExistence type="predicted"/>
<evidence type="ECO:0000259" key="2">
    <source>
        <dbReference type="Pfam" id="PF20882"/>
    </source>
</evidence>
<dbReference type="InterPro" id="IPR037475">
    <property type="entry name" value="Sos7"/>
</dbReference>
<dbReference type="GO" id="GO:0051315">
    <property type="term" value="P:attachment of mitotic spindle microtubules to kinetochore"/>
    <property type="evidence" value="ECO:0007669"/>
    <property type="project" value="TreeGrafter"/>
</dbReference>
<dbReference type="InterPro" id="IPR048781">
    <property type="entry name" value="Sos7_CC"/>
</dbReference>
<keyword evidence="1" id="KW-0175">Coiled coil</keyword>
<evidence type="ECO:0000313" key="3">
    <source>
        <dbReference type="EMBL" id="KZT62519.1"/>
    </source>
</evidence>
<keyword evidence="4" id="KW-1185">Reference proteome</keyword>
<feature type="domain" description="Kinetochore protein Sos7 coiled-coil" evidence="2">
    <location>
        <begin position="68"/>
        <end position="142"/>
    </location>
</feature>
<dbReference type="Pfam" id="PF20882">
    <property type="entry name" value="Sos7"/>
    <property type="match status" value="1"/>
</dbReference>
<dbReference type="AlphaFoldDB" id="A0A165K0V2"/>
<evidence type="ECO:0000256" key="1">
    <source>
        <dbReference type="SAM" id="Coils"/>
    </source>
</evidence>
<organism evidence="3 4">
    <name type="scientific">Calocera cornea HHB12733</name>
    <dbReference type="NCBI Taxonomy" id="1353952"/>
    <lineage>
        <taxon>Eukaryota</taxon>
        <taxon>Fungi</taxon>
        <taxon>Dikarya</taxon>
        <taxon>Basidiomycota</taxon>
        <taxon>Agaricomycotina</taxon>
        <taxon>Dacrymycetes</taxon>
        <taxon>Dacrymycetales</taxon>
        <taxon>Dacrymycetaceae</taxon>
        <taxon>Calocera</taxon>
    </lineage>
</organism>
<dbReference type="OrthoDB" id="18959at2759"/>
<dbReference type="PANTHER" id="PTHR37329:SF1">
    <property type="entry name" value="KINETOCHORE PROTEIN SOS7"/>
    <property type="match status" value="1"/>
</dbReference>
<evidence type="ECO:0000313" key="4">
    <source>
        <dbReference type="Proteomes" id="UP000076842"/>
    </source>
</evidence>
<reference evidence="3 4" key="1">
    <citation type="journal article" date="2016" name="Mol. Biol. Evol.">
        <title>Comparative Genomics of Early-Diverging Mushroom-Forming Fungi Provides Insights into the Origins of Lignocellulose Decay Capabilities.</title>
        <authorList>
            <person name="Nagy L.G."/>
            <person name="Riley R."/>
            <person name="Tritt A."/>
            <person name="Adam C."/>
            <person name="Daum C."/>
            <person name="Floudas D."/>
            <person name="Sun H."/>
            <person name="Yadav J.S."/>
            <person name="Pangilinan J."/>
            <person name="Larsson K.H."/>
            <person name="Matsuura K."/>
            <person name="Barry K."/>
            <person name="Labutti K."/>
            <person name="Kuo R."/>
            <person name="Ohm R.A."/>
            <person name="Bhattacharya S.S."/>
            <person name="Shirouzu T."/>
            <person name="Yoshinaga Y."/>
            <person name="Martin F.M."/>
            <person name="Grigoriev I.V."/>
            <person name="Hibbett D.S."/>
        </authorList>
    </citation>
    <scope>NUCLEOTIDE SEQUENCE [LARGE SCALE GENOMIC DNA]</scope>
    <source>
        <strain evidence="3 4">HHB12733</strain>
    </source>
</reference>
<gene>
    <name evidence="3" type="ORF">CALCODRAFT_479106</name>
</gene>
<name>A0A165K0V2_9BASI</name>